<dbReference type="KEGG" id="mel:Metbo_0332"/>
<dbReference type="RefSeq" id="WP_013643935.1">
    <property type="nucleotide sequence ID" value="NC_015216.1"/>
</dbReference>
<feature type="transmembrane region" description="Helical" evidence="1">
    <location>
        <begin position="207"/>
        <end position="231"/>
    </location>
</feature>
<reference evidence="2 3" key="2">
    <citation type="journal article" date="2014" name="Int. J. Syst. Evol. Microbiol.">
        <title>Methanobacterium paludis sp. nov. and a novel strain of Methanobacterium lacus isolated from northern peatlands.</title>
        <authorList>
            <person name="Cadillo-Quiroz H."/>
            <person name="Brauer S.L."/>
            <person name="Goodson N."/>
            <person name="Yavitt J.B."/>
            <person name="Zinder S.H."/>
        </authorList>
    </citation>
    <scope>NUCLEOTIDE SEQUENCE [LARGE SCALE GENOMIC DNA]</scope>
    <source>
        <strain evidence="2 3">AL-21</strain>
    </source>
</reference>
<keyword evidence="1" id="KW-0812">Transmembrane</keyword>
<feature type="transmembrane region" description="Helical" evidence="1">
    <location>
        <begin position="115"/>
        <end position="140"/>
    </location>
</feature>
<dbReference type="InterPro" id="IPR025098">
    <property type="entry name" value="DUF4013"/>
</dbReference>
<dbReference type="STRING" id="877455.Metbo_0332"/>
<dbReference type="AlphaFoldDB" id="F0T8P2"/>
<dbReference type="Proteomes" id="UP000007490">
    <property type="component" value="Chromosome"/>
</dbReference>
<dbReference type="eggNOG" id="arCOG02879">
    <property type="taxonomic scope" value="Archaea"/>
</dbReference>
<dbReference type="GeneID" id="10276769"/>
<sequence>MDIGYVISDSMKYPSTNWKNVIILGLLFMFSFLIVPLFLLYGYVFRVIKASLAGIEDLPDFEEWGEMLVDGIKLFLVHIIYMLPAMILVIYSIFAFAMALHSFSNLNPTTTLNPTLIYSLIGGSAAVGLVLAAIYSLIIYPIMTVGIGNMAFHNGDLGSAFKIGDILTIISEIGWVDLIIWYVAMIIICITIFVAGTIIAMIPLLGWLLLTLIVYPYLYLFFGRALAWLYASAFTEEYEP</sequence>
<dbReference type="HOGENOM" id="CLU_079270_3_0_2"/>
<feature type="transmembrane region" description="Helical" evidence="1">
    <location>
        <begin position="75"/>
        <end position="103"/>
    </location>
</feature>
<dbReference type="Pfam" id="PF13197">
    <property type="entry name" value="DUF4013"/>
    <property type="match status" value="1"/>
</dbReference>
<reference evidence="3" key="1">
    <citation type="submission" date="2011-02" db="EMBL/GenBank/DDBJ databases">
        <title>Complete sequence of Methanobacterium sp. AL-21.</title>
        <authorList>
            <consortium name="US DOE Joint Genome Institute"/>
            <person name="Lucas S."/>
            <person name="Copeland A."/>
            <person name="Lapidus A."/>
            <person name="Cheng J.-F."/>
            <person name="Goodwin L."/>
            <person name="Pitluck S."/>
            <person name="Chertkov O."/>
            <person name="Detter J.C."/>
            <person name="Han C."/>
            <person name="Tapia R."/>
            <person name="Land M."/>
            <person name="Hauser L."/>
            <person name="Kyrpides N."/>
            <person name="Ivanova N."/>
            <person name="Mikhailova N."/>
            <person name="Pagani I."/>
            <person name="Cadillo-Quiroz H."/>
            <person name="Imachi H."/>
            <person name="Zinder S."/>
            <person name="Liu W."/>
            <person name="Woyke T."/>
        </authorList>
    </citation>
    <scope>NUCLEOTIDE SEQUENCE [LARGE SCALE GENOMIC DNA]</scope>
    <source>
        <strain evidence="3">AL-21</strain>
    </source>
</reference>
<proteinExistence type="predicted"/>
<evidence type="ECO:0000313" key="2">
    <source>
        <dbReference type="EMBL" id="ADZ08584.1"/>
    </source>
</evidence>
<dbReference type="OrthoDB" id="107590at2157"/>
<keyword evidence="3" id="KW-1185">Reference proteome</keyword>
<feature type="transmembrane region" description="Helical" evidence="1">
    <location>
        <begin position="179"/>
        <end position="200"/>
    </location>
</feature>
<dbReference type="EMBL" id="CP002551">
    <property type="protein sequence ID" value="ADZ08584.1"/>
    <property type="molecule type" value="Genomic_DNA"/>
</dbReference>
<organism evidence="2 3">
    <name type="scientific">Methanobacterium lacus (strain AL-21)</name>
    <dbReference type="NCBI Taxonomy" id="877455"/>
    <lineage>
        <taxon>Archaea</taxon>
        <taxon>Methanobacteriati</taxon>
        <taxon>Methanobacteriota</taxon>
        <taxon>Methanomada group</taxon>
        <taxon>Methanobacteria</taxon>
        <taxon>Methanobacteriales</taxon>
        <taxon>Methanobacteriaceae</taxon>
        <taxon>Methanobacterium</taxon>
    </lineage>
</organism>
<protein>
    <recommendedName>
        <fullName evidence="4">DUF4013 domain-containing protein</fullName>
    </recommendedName>
</protein>
<evidence type="ECO:0000313" key="3">
    <source>
        <dbReference type="Proteomes" id="UP000007490"/>
    </source>
</evidence>
<evidence type="ECO:0008006" key="4">
    <source>
        <dbReference type="Google" id="ProtNLM"/>
    </source>
</evidence>
<accession>F0T8P2</accession>
<keyword evidence="1" id="KW-1133">Transmembrane helix</keyword>
<feature type="transmembrane region" description="Helical" evidence="1">
    <location>
        <begin position="21"/>
        <end position="44"/>
    </location>
</feature>
<keyword evidence="1" id="KW-0472">Membrane</keyword>
<evidence type="ECO:0000256" key="1">
    <source>
        <dbReference type="SAM" id="Phobius"/>
    </source>
</evidence>
<name>F0T8P2_METLA</name>
<gene>
    <name evidence="2" type="ordered locus">Metbo_0332</name>
</gene>